<protein>
    <submittedName>
        <fullName evidence="1">Uncharacterized protein</fullName>
    </submittedName>
</protein>
<dbReference type="EMBL" id="ADBJ01000017">
    <property type="protein sequence ID" value="EFA83265.1"/>
    <property type="molecule type" value="Genomic_DNA"/>
</dbReference>
<dbReference type="GeneID" id="31359542"/>
<reference evidence="1 2" key="1">
    <citation type="journal article" date="2011" name="Genome Res.">
        <title>Phylogeny-wide analysis of social amoeba genomes highlights ancient origins for complex intercellular communication.</title>
        <authorList>
            <person name="Heidel A.J."/>
            <person name="Lawal H.M."/>
            <person name="Felder M."/>
            <person name="Schilde C."/>
            <person name="Helps N.R."/>
            <person name="Tunggal B."/>
            <person name="Rivero F."/>
            <person name="John U."/>
            <person name="Schleicher M."/>
            <person name="Eichinger L."/>
            <person name="Platzer M."/>
            <person name="Noegel A.A."/>
            <person name="Schaap P."/>
            <person name="Gloeckner G."/>
        </authorList>
    </citation>
    <scope>NUCLEOTIDE SEQUENCE [LARGE SCALE GENOMIC DNA]</scope>
    <source>
        <strain evidence="2">ATCC 26659 / Pp 5 / PN500</strain>
    </source>
</reference>
<proteinExistence type="predicted"/>
<dbReference type="AlphaFoldDB" id="D3B5W7"/>
<accession>D3B5W7</accession>
<sequence>MQSSSLHKSAHEITSSEAFQRLYLNFNINSLPLILIRKILGHYQSHFNTICKLSSPGSTCRRLGDSARNLRDAGATQHRVASPPLVLHQAIEPRRSLSRALGDLSQQNTYIAQTLPNDLSDALAQNKSLISLDLSKTPLDQIGLEGILYSLCEHPTISVVNMKGISQQSQNMLDSLIQTLGLRALVMFSNKY</sequence>
<dbReference type="RefSeq" id="XP_020435382.1">
    <property type="nucleotide sequence ID" value="XM_020574968.1"/>
</dbReference>
<dbReference type="InParanoid" id="D3B5W7"/>
<dbReference type="SUPFAM" id="SSF52047">
    <property type="entry name" value="RNI-like"/>
    <property type="match status" value="1"/>
</dbReference>
<dbReference type="Gene3D" id="3.80.10.10">
    <property type="entry name" value="Ribonuclease Inhibitor"/>
    <property type="match status" value="1"/>
</dbReference>
<keyword evidence="2" id="KW-1185">Reference proteome</keyword>
<name>D3B5W7_HETP5</name>
<evidence type="ECO:0000313" key="2">
    <source>
        <dbReference type="Proteomes" id="UP000001396"/>
    </source>
</evidence>
<dbReference type="InterPro" id="IPR032675">
    <property type="entry name" value="LRR_dom_sf"/>
</dbReference>
<dbReference type="Proteomes" id="UP000001396">
    <property type="component" value="Unassembled WGS sequence"/>
</dbReference>
<comment type="caution">
    <text evidence="1">The sequence shown here is derived from an EMBL/GenBank/DDBJ whole genome shotgun (WGS) entry which is preliminary data.</text>
</comment>
<gene>
    <name evidence="1" type="ORF">PPL_04055</name>
</gene>
<evidence type="ECO:0000313" key="1">
    <source>
        <dbReference type="EMBL" id="EFA83265.1"/>
    </source>
</evidence>
<organism evidence="1 2">
    <name type="scientific">Heterostelium pallidum (strain ATCC 26659 / Pp 5 / PN500)</name>
    <name type="common">Cellular slime mold</name>
    <name type="synonym">Polysphondylium pallidum</name>
    <dbReference type="NCBI Taxonomy" id="670386"/>
    <lineage>
        <taxon>Eukaryota</taxon>
        <taxon>Amoebozoa</taxon>
        <taxon>Evosea</taxon>
        <taxon>Eumycetozoa</taxon>
        <taxon>Dictyostelia</taxon>
        <taxon>Acytosteliales</taxon>
        <taxon>Acytosteliaceae</taxon>
        <taxon>Heterostelium</taxon>
    </lineage>
</organism>